<dbReference type="AlphaFoldDB" id="A0ABD0LDC7"/>
<dbReference type="Proteomes" id="UP001519460">
    <property type="component" value="Unassembled WGS sequence"/>
</dbReference>
<dbReference type="Pfam" id="PF21773">
    <property type="entry name" value="ODAD1_CC"/>
    <property type="match status" value="1"/>
</dbReference>
<feature type="region of interest" description="Disordered" evidence="3">
    <location>
        <begin position="440"/>
        <end position="484"/>
    </location>
</feature>
<evidence type="ECO:0000256" key="2">
    <source>
        <dbReference type="SAM" id="Coils"/>
    </source>
</evidence>
<organism evidence="5 6">
    <name type="scientific">Batillaria attramentaria</name>
    <dbReference type="NCBI Taxonomy" id="370345"/>
    <lineage>
        <taxon>Eukaryota</taxon>
        <taxon>Metazoa</taxon>
        <taxon>Spiralia</taxon>
        <taxon>Lophotrochozoa</taxon>
        <taxon>Mollusca</taxon>
        <taxon>Gastropoda</taxon>
        <taxon>Caenogastropoda</taxon>
        <taxon>Sorbeoconcha</taxon>
        <taxon>Cerithioidea</taxon>
        <taxon>Batillariidae</taxon>
        <taxon>Batillaria</taxon>
    </lineage>
</organism>
<dbReference type="PANTHER" id="PTHR21694:SF18">
    <property type="entry name" value="COILED-COIL DOMAIN-CONTAINING PROTEIN 63"/>
    <property type="match status" value="1"/>
</dbReference>
<keyword evidence="6" id="KW-1185">Reference proteome</keyword>
<evidence type="ECO:0000256" key="3">
    <source>
        <dbReference type="SAM" id="MobiDB-lite"/>
    </source>
</evidence>
<dbReference type="InterPro" id="IPR049258">
    <property type="entry name" value="ODAD1_CC"/>
</dbReference>
<sequence length="484" mass="56620">MAFRRRTMLLMMGQRAERLRAERVREEESQKMRTEVRSTRRQRGSLRHKYEPILNRQQRWKQNLASKEHNMKRDLAVASSDYYKRQDKRNTAQLYQWINDSDHRKSEIRLSKQEIDSLKVEIRKTEIEIEDTKKILAARKEECRKLSVPSHQKVLNRLDKATCEFGQQLTKNRGLLDQRETAKRGMVKLKEHFEKQSVLFNNEMITLEINIDRLKQTERFVVGKNKHRPDEYEVKRRYLQSLPTPNAKALKVLKDVESLMMGKYETTVDDIVTTFLQLVDENYMLFRNVAGEQEKRIERADKVIDSYIEGVLRNLDNLGYTQQEIDKLAGVYGKIEERNVSRFLGEIEKYVNKLWEIQTFSAFEENEEKRKTSMVGTKRPVSPLPNRLEVSTRAYINPPCQDPYDIDEDRCVPANIKPITLEEATQCVIDELERDISATNVLDSPNMVDPATEPVMDSPGPPPQSSPCGQDVTPKRTTAEHDVF</sequence>
<comment type="caution">
    <text evidence="5">The sequence shown here is derived from an EMBL/GenBank/DDBJ whole genome shotgun (WGS) entry which is preliminary data.</text>
</comment>
<proteinExistence type="predicted"/>
<evidence type="ECO:0000313" key="6">
    <source>
        <dbReference type="Proteomes" id="UP001519460"/>
    </source>
</evidence>
<dbReference type="PANTHER" id="PTHR21694">
    <property type="entry name" value="COILED-COIL DOMAIN-CONTAINING PROTEIN 63"/>
    <property type="match status" value="1"/>
</dbReference>
<evidence type="ECO:0000259" key="4">
    <source>
        <dbReference type="Pfam" id="PF21773"/>
    </source>
</evidence>
<protein>
    <recommendedName>
        <fullName evidence="4">ODAD1 central coiled coil region domain-containing protein</fullName>
    </recommendedName>
</protein>
<reference evidence="5 6" key="1">
    <citation type="journal article" date="2023" name="Sci. Data">
        <title>Genome assembly of the Korean intertidal mud-creeper Batillaria attramentaria.</title>
        <authorList>
            <person name="Patra A.K."/>
            <person name="Ho P.T."/>
            <person name="Jun S."/>
            <person name="Lee S.J."/>
            <person name="Kim Y."/>
            <person name="Won Y.J."/>
        </authorList>
    </citation>
    <scope>NUCLEOTIDE SEQUENCE [LARGE SCALE GENOMIC DNA]</scope>
    <source>
        <strain evidence="5">Wonlab-2016</strain>
    </source>
</reference>
<feature type="coiled-coil region" evidence="2">
    <location>
        <begin position="108"/>
        <end position="142"/>
    </location>
</feature>
<feature type="domain" description="ODAD1 central coiled coil region" evidence="4">
    <location>
        <begin position="177"/>
        <end position="306"/>
    </location>
</feature>
<evidence type="ECO:0000313" key="5">
    <source>
        <dbReference type="EMBL" id="KAK7497435.1"/>
    </source>
</evidence>
<gene>
    <name evidence="5" type="ORF">BaRGS_00011277</name>
</gene>
<accession>A0ABD0LDC7</accession>
<feature type="compositionally biased region" description="Basic and acidic residues" evidence="3">
    <location>
        <begin position="473"/>
        <end position="484"/>
    </location>
</feature>
<dbReference type="EMBL" id="JACVVK020000058">
    <property type="protein sequence ID" value="KAK7497435.1"/>
    <property type="molecule type" value="Genomic_DNA"/>
</dbReference>
<keyword evidence="1 2" id="KW-0175">Coiled coil</keyword>
<name>A0ABD0LDC7_9CAEN</name>
<evidence type="ECO:0000256" key="1">
    <source>
        <dbReference type="ARBA" id="ARBA00023054"/>
    </source>
</evidence>
<dbReference type="InterPro" id="IPR051876">
    <property type="entry name" value="ODA-DC/CCD"/>
</dbReference>